<proteinExistence type="inferred from homology"/>
<evidence type="ECO:0000256" key="3">
    <source>
        <dbReference type="ARBA" id="ARBA00022525"/>
    </source>
</evidence>
<dbReference type="InterPro" id="IPR014044">
    <property type="entry name" value="CAP_dom"/>
</dbReference>
<keyword evidence="7" id="KW-1185">Reference proteome</keyword>
<sequence length="315" mass="35043">MIRLHLGPQFEWCLAGRVSEHGYDLRLHLRIASSRLISDKGPPYKHTAFGQPVESSRFEVKMKIALLAILVVIVGLAQATDYCSWDICKGGSHIACGHSNWWDASCPGDAQLIDINDEYKWVLVHSHNDKRNYIAGGYDPNHNAACRMATMEWDDELAYLASLNVRQCNMVHDSCHNTDAFKYSGQNLAWQAYSGDLPDMGFILDKSVQMWFDEVHNSNSGIIAGGYPSGYNGPAIGHFTVMMSERNTRVGCAAARYNRDGWNQVLVACNYATTNMIGRQIYSSCDWGAQGCGSGSNGEFGNLCSPSEWYDVNSW</sequence>
<evidence type="ECO:0000256" key="1">
    <source>
        <dbReference type="ARBA" id="ARBA00004613"/>
    </source>
</evidence>
<dbReference type="GO" id="GO:0005576">
    <property type="term" value="C:extracellular region"/>
    <property type="evidence" value="ECO:0007669"/>
    <property type="project" value="UniProtKB-SubCell"/>
</dbReference>
<name>A0A9P9YEZ0_9MUSC</name>
<dbReference type="SUPFAM" id="SSF55797">
    <property type="entry name" value="PR-1-like"/>
    <property type="match status" value="1"/>
</dbReference>
<evidence type="ECO:0000256" key="2">
    <source>
        <dbReference type="ARBA" id="ARBA00009923"/>
    </source>
</evidence>
<organism evidence="6 7">
    <name type="scientific">Drosophila gunungcola</name>
    <name type="common">fruit fly</name>
    <dbReference type="NCBI Taxonomy" id="103775"/>
    <lineage>
        <taxon>Eukaryota</taxon>
        <taxon>Metazoa</taxon>
        <taxon>Ecdysozoa</taxon>
        <taxon>Arthropoda</taxon>
        <taxon>Hexapoda</taxon>
        <taxon>Insecta</taxon>
        <taxon>Pterygota</taxon>
        <taxon>Neoptera</taxon>
        <taxon>Endopterygota</taxon>
        <taxon>Diptera</taxon>
        <taxon>Brachycera</taxon>
        <taxon>Muscomorpha</taxon>
        <taxon>Ephydroidea</taxon>
        <taxon>Drosophilidae</taxon>
        <taxon>Drosophila</taxon>
        <taxon>Sophophora</taxon>
    </lineage>
</organism>
<evidence type="ECO:0000313" key="6">
    <source>
        <dbReference type="EMBL" id="KAI8035611.1"/>
    </source>
</evidence>
<dbReference type="EMBL" id="JAMKOV010000033">
    <property type="protein sequence ID" value="KAI8035611.1"/>
    <property type="molecule type" value="Genomic_DNA"/>
</dbReference>
<dbReference type="InterPro" id="IPR035940">
    <property type="entry name" value="CAP_sf"/>
</dbReference>
<feature type="domain" description="SCP" evidence="5">
    <location>
        <begin position="117"/>
        <end position="278"/>
    </location>
</feature>
<dbReference type="InterPro" id="IPR002413">
    <property type="entry name" value="V5_allergen-like"/>
</dbReference>
<gene>
    <name evidence="6" type="ORF">M5D96_011660</name>
</gene>
<dbReference type="CDD" id="cd05380">
    <property type="entry name" value="CAP_euk"/>
    <property type="match status" value="1"/>
</dbReference>
<comment type="subcellular location">
    <subcellularLocation>
        <location evidence="1">Secreted</location>
    </subcellularLocation>
</comment>
<keyword evidence="3" id="KW-0964">Secreted</keyword>
<accession>A0A9P9YEZ0</accession>
<dbReference type="Proteomes" id="UP001059596">
    <property type="component" value="Unassembled WGS sequence"/>
</dbReference>
<dbReference type="PANTHER" id="PTHR10334">
    <property type="entry name" value="CYSTEINE-RICH SECRETORY PROTEIN-RELATED"/>
    <property type="match status" value="1"/>
</dbReference>
<evidence type="ECO:0000256" key="4">
    <source>
        <dbReference type="ARBA" id="ARBA00068306"/>
    </source>
</evidence>
<dbReference type="Gene3D" id="3.40.33.10">
    <property type="entry name" value="CAP"/>
    <property type="match status" value="1"/>
</dbReference>
<dbReference type="PRINTS" id="PR00838">
    <property type="entry name" value="V5ALLERGEN"/>
</dbReference>
<dbReference type="Pfam" id="PF00188">
    <property type="entry name" value="CAP"/>
    <property type="match status" value="1"/>
</dbReference>
<reference evidence="6" key="1">
    <citation type="journal article" date="2023" name="Genome Biol. Evol.">
        <title>Long-read-based Genome Assembly of Drosophila gunungcola Reveals Fewer Chemosensory Genes in Flower-breeding Species.</title>
        <authorList>
            <person name="Negi A."/>
            <person name="Liao B.Y."/>
            <person name="Yeh S.D."/>
        </authorList>
    </citation>
    <scope>NUCLEOTIDE SEQUENCE</scope>
    <source>
        <strain evidence="6">Sukarami</strain>
    </source>
</reference>
<evidence type="ECO:0000313" key="7">
    <source>
        <dbReference type="Proteomes" id="UP001059596"/>
    </source>
</evidence>
<dbReference type="SMART" id="SM00198">
    <property type="entry name" value="SCP"/>
    <property type="match status" value="1"/>
</dbReference>
<dbReference type="AlphaFoldDB" id="A0A9P9YEZ0"/>
<dbReference type="FunFam" id="3.40.33.10:FF:000007">
    <property type="entry name" value="Venom allergen"/>
    <property type="match status" value="1"/>
</dbReference>
<protein>
    <recommendedName>
        <fullName evidence="4">Venom allergen-1</fullName>
    </recommendedName>
</protein>
<comment type="similarity">
    <text evidence="2">Belongs to the CRISP family.</text>
</comment>
<dbReference type="InterPro" id="IPR001283">
    <property type="entry name" value="CRISP-related"/>
</dbReference>
<evidence type="ECO:0000259" key="5">
    <source>
        <dbReference type="SMART" id="SM00198"/>
    </source>
</evidence>
<comment type="caution">
    <text evidence="6">The sequence shown here is derived from an EMBL/GenBank/DDBJ whole genome shotgun (WGS) entry which is preliminary data.</text>
</comment>